<dbReference type="InterPro" id="IPR001579">
    <property type="entry name" value="Glyco_hydro_18_chit_AS"/>
</dbReference>
<dbReference type="EC" id="3.2.1.14" evidence="4"/>
<dbReference type="CDD" id="cd00118">
    <property type="entry name" value="LysM"/>
    <property type="match status" value="1"/>
</dbReference>
<keyword evidence="6" id="KW-0147">Chitin-binding</keyword>
<dbReference type="Gene3D" id="3.10.350.10">
    <property type="entry name" value="LysM domain"/>
    <property type="match status" value="1"/>
</dbReference>
<keyword evidence="11 14" id="KW-0326">Glycosidase</keyword>
<name>A0A0P7AJ66_9HYPO</name>
<keyword evidence="8" id="KW-0146">Chitin degradation</keyword>
<dbReference type="Gene3D" id="3.20.20.80">
    <property type="entry name" value="Glycosidases"/>
    <property type="match status" value="1"/>
</dbReference>
<dbReference type="PANTHER" id="PTHR47700:SF2">
    <property type="entry name" value="CHITINASE"/>
    <property type="match status" value="1"/>
</dbReference>
<evidence type="ECO:0000256" key="2">
    <source>
        <dbReference type="ARBA" id="ARBA00004613"/>
    </source>
</evidence>
<dbReference type="InterPro" id="IPR018392">
    <property type="entry name" value="LysM"/>
</dbReference>
<comment type="similarity">
    <text evidence="3">Belongs to the glycosyl hydrolase 18 family. Chitinase class V subfamily.</text>
</comment>
<feature type="domain" description="LysM" evidence="15">
    <location>
        <begin position="125"/>
        <end position="171"/>
    </location>
</feature>
<evidence type="ECO:0000256" key="3">
    <source>
        <dbReference type="ARBA" id="ARBA00008682"/>
    </source>
</evidence>
<dbReference type="Gene3D" id="3.10.50.10">
    <property type="match status" value="1"/>
</dbReference>
<reference evidence="17 18" key="1">
    <citation type="submission" date="2015-09" db="EMBL/GenBank/DDBJ databases">
        <title>Draft genome of a European isolate of the apple canker pathogen Neonectria ditissima.</title>
        <authorList>
            <person name="Gomez-Cortecero A."/>
            <person name="Harrison R.J."/>
            <person name="Armitage A.D."/>
        </authorList>
    </citation>
    <scope>NUCLEOTIDE SEQUENCE [LARGE SCALE GENOMIC DNA]</scope>
    <source>
        <strain evidence="17 18">R09/05</strain>
    </source>
</reference>
<keyword evidence="5" id="KW-0964">Secreted</keyword>
<proteinExistence type="inferred from homology"/>
<evidence type="ECO:0000259" key="15">
    <source>
        <dbReference type="PROSITE" id="PS51782"/>
    </source>
</evidence>
<keyword evidence="10" id="KW-0119">Carbohydrate metabolism</keyword>
<dbReference type="PROSITE" id="PS01095">
    <property type="entry name" value="GH18_1"/>
    <property type="match status" value="1"/>
</dbReference>
<dbReference type="OrthoDB" id="73875at2759"/>
<evidence type="ECO:0000256" key="10">
    <source>
        <dbReference type="ARBA" id="ARBA00023277"/>
    </source>
</evidence>
<feature type="domain" description="GH18" evidence="16">
    <location>
        <begin position="33"/>
        <end position="420"/>
    </location>
</feature>
<dbReference type="STRING" id="78410.A0A0P7AJ66"/>
<dbReference type="Pfam" id="PF01476">
    <property type="entry name" value="LysM"/>
    <property type="match status" value="1"/>
</dbReference>
<dbReference type="GO" id="GO:0006032">
    <property type="term" value="P:chitin catabolic process"/>
    <property type="evidence" value="ECO:0007669"/>
    <property type="project" value="UniProtKB-KW"/>
</dbReference>
<evidence type="ECO:0000256" key="9">
    <source>
        <dbReference type="ARBA" id="ARBA00023026"/>
    </source>
</evidence>
<dbReference type="GO" id="GO:0005576">
    <property type="term" value="C:extracellular region"/>
    <property type="evidence" value="ECO:0007669"/>
    <property type="project" value="UniProtKB-SubCell"/>
</dbReference>
<evidence type="ECO:0000256" key="8">
    <source>
        <dbReference type="ARBA" id="ARBA00023024"/>
    </source>
</evidence>
<evidence type="ECO:0000256" key="5">
    <source>
        <dbReference type="ARBA" id="ARBA00022525"/>
    </source>
</evidence>
<keyword evidence="7 14" id="KW-0378">Hydrolase</keyword>
<dbReference type="InterPro" id="IPR036779">
    <property type="entry name" value="LysM_dom_sf"/>
</dbReference>
<accession>A0A0P7AJ66</accession>
<evidence type="ECO:0000256" key="4">
    <source>
        <dbReference type="ARBA" id="ARBA00012729"/>
    </source>
</evidence>
<dbReference type="EMBL" id="LKCW01000163">
    <property type="protein sequence ID" value="KPM37522.1"/>
    <property type="molecule type" value="Genomic_DNA"/>
</dbReference>
<evidence type="ECO:0000256" key="14">
    <source>
        <dbReference type="RuleBase" id="RU000489"/>
    </source>
</evidence>
<dbReference type="Proteomes" id="UP000050424">
    <property type="component" value="Unassembled WGS sequence"/>
</dbReference>
<dbReference type="GO" id="GO:0008843">
    <property type="term" value="F:endochitinase activity"/>
    <property type="evidence" value="ECO:0007669"/>
    <property type="project" value="UniProtKB-EC"/>
</dbReference>
<dbReference type="InterPro" id="IPR053214">
    <property type="entry name" value="LysM12-like"/>
</dbReference>
<evidence type="ECO:0000256" key="13">
    <source>
        <dbReference type="ARBA" id="ARBA00044955"/>
    </source>
</evidence>
<dbReference type="PANTHER" id="PTHR47700">
    <property type="entry name" value="V CHITINASE, PUTATIVE (AFU_ORTHOLOGUE AFUA_6G13720)-RELATED"/>
    <property type="match status" value="1"/>
</dbReference>
<organism evidence="17 18">
    <name type="scientific">Neonectria ditissima</name>
    <dbReference type="NCBI Taxonomy" id="78410"/>
    <lineage>
        <taxon>Eukaryota</taxon>
        <taxon>Fungi</taxon>
        <taxon>Dikarya</taxon>
        <taxon>Ascomycota</taxon>
        <taxon>Pezizomycotina</taxon>
        <taxon>Sordariomycetes</taxon>
        <taxon>Hypocreomycetidae</taxon>
        <taxon>Hypocreales</taxon>
        <taxon>Nectriaceae</taxon>
        <taxon>Neonectria</taxon>
    </lineage>
</organism>
<dbReference type="SUPFAM" id="SSF54106">
    <property type="entry name" value="LysM domain"/>
    <property type="match status" value="1"/>
</dbReference>
<dbReference type="GO" id="GO:0008061">
    <property type="term" value="F:chitin binding"/>
    <property type="evidence" value="ECO:0007669"/>
    <property type="project" value="UniProtKB-KW"/>
</dbReference>
<dbReference type="InterPro" id="IPR001223">
    <property type="entry name" value="Glyco_hydro18_cat"/>
</dbReference>
<dbReference type="Pfam" id="PF00704">
    <property type="entry name" value="Glyco_hydro_18"/>
    <property type="match status" value="1"/>
</dbReference>
<feature type="domain" description="LysM" evidence="15">
    <location>
        <begin position="63"/>
        <end position="108"/>
    </location>
</feature>
<dbReference type="InterPro" id="IPR029070">
    <property type="entry name" value="Chitinase_insertion_sf"/>
</dbReference>
<evidence type="ECO:0000256" key="1">
    <source>
        <dbReference type="ARBA" id="ARBA00000822"/>
    </source>
</evidence>
<evidence type="ECO:0000256" key="6">
    <source>
        <dbReference type="ARBA" id="ARBA00022669"/>
    </source>
</evidence>
<sequence length="469" mass="51047">MVAVTASSSLEVAQEVVKSWTDFSCMTGMDRTTTLGNIFLSSPPPIQNRNSSRGSLTSRATCKSIKAANGDSCLSLAKKCGVTLANFQKYNPGKSFCSSLQPNQPVCCSAGTLPTPKPGKDGTCATYTVQSGDWCTKVAAANATTTADFINVNSMDGIDIDWEYPGAPDIPGIPPGNPKDTANYLAFLKLLRTKLSTEKSMYMTATASFWYLKPFPIAEMSKVLDYIVFMTYDLHGQWDYGSTWARPGCLNGSCLRSHINLTETENALSMITKAGVPSNKVLVGVSSYGRSFRMSNPSCTGLTCVFTGPKSGAAKGECTDTAGYIANAEINRIIQNGAPGLKQYTDNSDLDIFVYGNTWVSYMSDKRKENRIKRYKGLNFGGVSDWAVDLENFNPSGGSGGSDDGSEMPYSAMSPFLQGCSEEERKHVNQAWAETGEIAWRHWQWSPGGKWQNAMDVYLGKETRKDYDI</sequence>
<evidence type="ECO:0000313" key="18">
    <source>
        <dbReference type="Proteomes" id="UP000050424"/>
    </source>
</evidence>
<dbReference type="SUPFAM" id="SSF54556">
    <property type="entry name" value="Chitinase insertion domain"/>
    <property type="match status" value="1"/>
</dbReference>
<dbReference type="PROSITE" id="PS51910">
    <property type="entry name" value="GH18_2"/>
    <property type="match status" value="1"/>
</dbReference>
<dbReference type="GO" id="GO:0000272">
    <property type="term" value="P:polysaccharide catabolic process"/>
    <property type="evidence" value="ECO:0007669"/>
    <property type="project" value="UniProtKB-KW"/>
</dbReference>
<keyword evidence="9" id="KW-0843">Virulence</keyword>
<dbReference type="InterPro" id="IPR011583">
    <property type="entry name" value="Chitinase_II/V-like_cat"/>
</dbReference>
<evidence type="ECO:0000259" key="16">
    <source>
        <dbReference type="PROSITE" id="PS51910"/>
    </source>
</evidence>
<comment type="similarity">
    <text evidence="13">Belongs to the secreted LysM effector family.</text>
</comment>
<evidence type="ECO:0000256" key="12">
    <source>
        <dbReference type="ARBA" id="ARBA00023326"/>
    </source>
</evidence>
<dbReference type="AlphaFoldDB" id="A0A0P7AJ66"/>
<dbReference type="InterPro" id="IPR017853">
    <property type="entry name" value="GH"/>
</dbReference>
<dbReference type="SUPFAM" id="SSF51445">
    <property type="entry name" value="(Trans)glycosidases"/>
    <property type="match status" value="1"/>
</dbReference>
<dbReference type="PROSITE" id="PS51782">
    <property type="entry name" value="LYSM"/>
    <property type="match status" value="2"/>
</dbReference>
<evidence type="ECO:0000256" key="7">
    <source>
        <dbReference type="ARBA" id="ARBA00022801"/>
    </source>
</evidence>
<gene>
    <name evidence="17" type="ORF">AK830_g9049</name>
</gene>
<comment type="subcellular location">
    <subcellularLocation>
        <location evidence="2">Secreted</location>
    </subcellularLocation>
</comment>
<comment type="catalytic activity">
    <reaction evidence="1">
        <text>Random endo-hydrolysis of N-acetyl-beta-D-glucosaminide (1-&gt;4)-beta-linkages in chitin and chitodextrins.</text>
        <dbReference type="EC" id="3.2.1.14"/>
    </reaction>
</comment>
<dbReference type="SMART" id="SM00636">
    <property type="entry name" value="Glyco_18"/>
    <property type="match status" value="1"/>
</dbReference>
<evidence type="ECO:0000313" key="17">
    <source>
        <dbReference type="EMBL" id="KPM37522.1"/>
    </source>
</evidence>
<keyword evidence="18" id="KW-1185">Reference proteome</keyword>
<comment type="caution">
    <text evidence="17">The sequence shown here is derived from an EMBL/GenBank/DDBJ whole genome shotgun (WGS) entry which is preliminary data.</text>
</comment>
<keyword evidence="12" id="KW-0624">Polysaccharide degradation</keyword>
<evidence type="ECO:0000256" key="11">
    <source>
        <dbReference type="ARBA" id="ARBA00023295"/>
    </source>
</evidence>
<protein>
    <recommendedName>
        <fullName evidence="4">chitinase</fullName>
        <ecNumber evidence="4">3.2.1.14</ecNumber>
    </recommendedName>
</protein>